<dbReference type="Proteomes" id="UP000306192">
    <property type="component" value="Unassembled WGS sequence"/>
</dbReference>
<name>A0A4T2BRZ6_9MICO</name>
<dbReference type="Pfam" id="PF24030">
    <property type="entry name" value="DUF7341"/>
    <property type="match status" value="1"/>
</dbReference>
<evidence type="ECO:0000313" key="2">
    <source>
        <dbReference type="EMBL" id="TIH33692.1"/>
    </source>
</evidence>
<keyword evidence="3" id="KW-1185">Reference proteome</keyword>
<feature type="domain" description="DUF7341" evidence="1">
    <location>
        <begin position="3"/>
        <end position="136"/>
    </location>
</feature>
<organism evidence="2 3">
    <name type="scientific">Subtercola vilae</name>
    <dbReference type="NCBI Taxonomy" id="2056433"/>
    <lineage>
        <taxon>Bacteria</taxon>
        <taxon>Bacillati</taxon>
        <taxon>Actinomycetota</taxon>
        <taxon>Actinomycetes</taxon>
        <taxon>Micrococcales</taxon>
        <taxon>Microbacteriaceae</taxon>
        <taxon>Subtercola</taxon>
    </lineage>
</organism>
<gene>
    <name evidence="2" type="ORF">D4765_14515</name>
</gene>
<dbReference type="OrthoDB" id="5023842at2"/>
<evidence type="ECO:0000259" key="1">
    <source>
        <dbReference type="Pfam" id="PF24030"/>
    </source>
</evidence>
<dbReference type="RefSeq" id="WP_136643014.1">
    <property type="nucleotide sequence ID" value="NZ_QYRT01000033.1"/>
</dbReference>
<comment type="caution">
    <text evidence="2">The sequence shown here is derived from an EMBL/GenBank/DDBJ whole genome shotgun (WGS) entry which is preliminary data.</text>
</comment>
<reference evidence="2 3" key="1">
    <citation type="journal article" date="2019" name="Microorganisms">
        <title>Systematic Affiliation and Genome Analysis of Subtercola vilae DB165(T) with Particular Emphasis on Cold Adaptation of an Isolate from a High-Altitude Cold Volcano Lake.</title>
        <authorList>
            <person name="Villalobos A.S."/>
            <person name="Wiese J."/>
            <person name="Imhoff J.F."/>
            <person name="Dorador C."/>
            <person name="Keller A."/>
            <person name="Hentschel U."/>
        </authorList>
    </citation>
    <scope>NUCLEOTIDE SEQUENCE [LARGE SCALE GENOMIC DNA]</scope>
    <source>
        <strain evidence="2 3">DB165</strain>
    </source>
</reference>
<dbReference type="AlphaFoldDB" id="A0A4T2BRZ6"/>
<proteinExistence type="predicted"/>
<sequence length="216" mass="24169">MTDLLDAVQNLTRPTRSKVLQTNTAGIQCLSDVEQLPLLVQLEAAIKSSMGGASTSGASLAFEGSMLNTAALFEAVKIGSQIKSWCRDQKLLPTKNMGTDLDAWYVATLRTEHATEWETWHVKTLSSWAARIRNMLAPPREREHPEACPVCLSGDWWSPRDGLRYLHPLVTYYRLDDEEMLVDNARSLCRACAATWSPRELAFELEAKGRNTEAIM</sequence>
<dbReference type="InterPro" id="IPR055765">
    <property type="entry name" value="DUF7341"/>
</dbReference>
<accession>A0A4T2BRZ6</accession>
<protein>
    <recommendedName>
        <fullName evidence="1">DUF7341 domain-containing protein</fullName>
    </recommendedName>
</protein>
<evidence type="ECO:0000313" key="3">
    <source>
        <dbReference type="Proteomes" id="UP000306192"/>
    </source>
</evidence>
<dbReference type="EMBL" id="QYRT01000033">
    <property type="protein sequence ID" value="TIH33692.1"/>
    <property type="molecule type" value="Genomic_DNA"/>
</dbReference>